<accession>A0A6J5QIQ6</accession>
<gene>
    <name evidence="2" type="ORF">UFOVP1067_2</name>
    <name evidence="1" type="ORF">UFOVP662_2</name>
</gene>
<organism evidence="2">
    <name type="scientific">uncultured Caudovirales phage</name>
    <dbReference type="NCBI Taxonomy" id="2100421"/>
    <lineage>
        <taxon>Viruses</taxon>
        <taxon>Duplodnaviria</taxon>
        <taxon>Heunggongvirae</taxon>
        <taxon>Uroviricota</taxon>
        <taxon>Caudoviricetes</taxon>
        <taxon>Peduoviridae</taxon>
        <taxon>Maltschvirus</taxon>
        <taxon>Maltschvirus maltsch</taxon>
    </lineage>
</organism>
<reference evidence="2" key="1">
    <citation type="submission" date="2020-05" db="EMBL/GenBank/DDBJ databases">
        <authorList>
            <person name="Chiriac C."/>
            <person name="Salcher M."/>
            <person name="Ghai R."/>
            <person name="Kavagutti S V."/>
        </authorList>
    </citation>
    <scope>NUCLEOTIDE SEQUENCE</scope>
</reference>
<dbReference type="EMBL" id="LR797016">
    <property type="protein sequence ID" value="CAB4180865.1"/>
    <property type="molecule type" value="Genomic_DNA"/>
</dbReference>
<dbReference type="EMBL" id="LR796635">
    <property type="protein sequence ID" value="CAB4155436.1"/>
    <property type="molecule type" value="Genomic_DNA"/>
</dbReference>
<evidence type="ECO:0000313" key="1">
    <source>
        <dbReference type="EMBL" id="CAB4155436.1"/>
    </source>
</evidence>
<evidence type="ECO:0000313" key="2">
    <source>
        <dbReference type="EMBL" id="CAB4180865.1"/>
    </source>
</evidence>
<sequence>MAKAPTGYIIYQGPSTLDGKPIVVVALTKSANKKTANMVQTYILRSDIDPRDANKSGEDYSICGTCVHRGTATDNPDTKLAKGRTCYVNMGQGVLIVYNGFKAGRYPVATPDQLASLGRGRMVRIGTYGDGAAVPQSTWTALISEAEGHTGYSHQSNMPNASFNAALYMVSADNLTVAQNAWAKGQRTFRVIPVNQWVAQGKLALDKSEALCPASAEAGFKTTCEKCGLCAGTTIDAKSIAIVAHGTAKAAYVG</sequence>
<protein>
    <submittedName>
        <fullName evidence="2">Uncharacterized protein</fullName>
    </submittedName>
</protein>
<name>A0A6J5QIQ6_9CAUD</name>
<proteinExistence type="predicted"/>